<dbReference type="PANTHER" id="PTHR48043">
    <property type="entry name" value="EG:EG0003.4 PROTEIN-RELATED"/>
    <property type="match status" value="1"/>
</dbReference>
<gene>
    <name evidence="5" type="ORF">Rsub_08310</name>
</gene>
<feature type="region of interest" description="Disordered" evidence="3">
    <location>
        <begin position="578"/>
        <end position="598"/>
    </location>
</feature>
<feature type="compositionally biased region" description="Basic and acidic residues" evidence="3">
    <location>
        <begin position="640"/>
        <end position="653"/>
    </location>
</feature>
<accession>A0A2V0P6T4</accession>
<dbReference type="Pfam" id="PF00201">
    <property type="entry name" value="UDPGT"/>
    <property type="match status" value="1"/>
</dbReference>
<feature type="region of interest" description="Disordered" evidence="3">
    <location>
        <begin position="639"/>
        <end position="666"/>
    </location>
</feature>
<feature type="chain" id="PRO_5016133732" evidence="4">
    <location>
        <begin position="38"/>
        <end position="666"/>
    </location>
</feature>
<dbReference type="Proteomes" id="UP000247498">
    <property type="component" value="Unassembled WGS sequence"/>
</dbReference>
<dbReference type="InterPro" id="IPR002213">
    <property type="entry name" value="UDP_glucos_trans"/>
</dbReference>
<keyword evidence="1 5" id="KW-0328">Glycosyltransferase</keyword>
<dbReference type="OrthoDB" id="1862567at2759"/>
<evidence type="ECO:0000256" key="1">
    <source>
        <dbReference type="ARBA" id="ARBA00022676"/>
    </source>
</evidence>
<keyword evidence="4" id="KW-0732">Signal</keyword>
<organism evidence="5 6">
    <name type="scientific">Raphidocelis subcapitata</name>
    <dbReference type="NCBI Taxonomy" id="307507"/>
    <lineage>
        <taxon>Eukaryota</taxon>
        <taxon>Viridiplantae</taxon>
        <taxon>Chlorophyta</taxon>
        <taxon>core chlorophytes</taxon>
        <taxon>Chlorophyceae</taxon>
        <taxon>CS clade</taxon>
        <taxon>Sphaeropleales</taxon>
        <taxon>Selenastraceae</taxon>
        <taxon>Raphidocelis</taxon>
    </lineage>
</organism>
<evidence type="ECO:0000256" key="3">
    <source>
        <dbReference type="SAM" id="MobiDB-lite"/>
    </source>
</evidence>
<protein>
    <submittedName>
        <fullName evidence="5">2-hydroxyacylsphingosine 1-beta-galactosyltransferase</fullName>
    </submittedName>
</protein>
<keyword evidence="6" id="KW-1185">Reference proteome</keyword>
<dbReference type="FunCoup" id="A0A2V0P6T4">
    <property type="interactions" value="226"/>
</dbReference>
<proteinExistence type="predicted"/>
<evidence type="ECO:0000313" key="5">
    <source>
        <dbReference type="EMBL" id="GBF95279.1"/>
    </source>
</evidence>
<evidence type="ECO:0000256" key="2">
    <source>
        <dbReference type="ARBA" id="ARBA00022679"/>
    </source>
</evidence>
<dbReference type="SUPFAM" id="SSF53756">
    <property type="entry name" value="UDP-Glycosyltransferase/glycogen phosphorylase"/>
    <property type="match status" value="1"/>
</dbReference>
<dbReference type="InterPro" id="IPR050271">
    <property type="entry name" value="UDP-glycosyltransferase"/>
</dbReference>
<dbReference type="InParanoid" id="A0A2V0P6T4"/>
<comment type="caution">
    <text evidence="5">The sequence shown here is derived from an EMBL/GenBank/DDBJ whole genome shotgun (WGS) entry which is preliminary data.</text>
</comment>
<name>A0A2V0P6T4_9CHLO</name>
<feature type="signal peptide" evidence="4">
    <location>
        <begin position="1"/>
        <end position="37"/>
    </location>
</feature>
<dbReference type="EMBL" id="BDRX01000062">
    <property type="protein sequence ID" value="GBF95279.1"/>
    <property type="molecule type" value="Genomic_DNA"/>
</dbReference>
<evidence type="ECO:0000256" key="4">
    <source>
        <dbReference type="SAM" id="SignalP"/>
    </source>
</evidence>
<dbReference type="GO" id="GO:0008194">
    <property type="term" value="F:UDP-glycosyltransferase activity"/>
    <property type="evidence" value="ECO:0007669"/>
    <property type="project" value="InterPro"/>
</dbReference>
<sequence length="666" mass="69687">MARRGGAARPAAARSPPAAALLPLLLLLAAGPRPAAAYRVLFYPLGERTHMLVHLEVAGELAARGHAVHFLAPDCHRAFAEATLAARHPPEAAARFSYVPYPLDCEWVENDKKRAAVAGELHGIWMILEALANRTDALLSDGGTMAALRALRDDGAAGGIDLVVADPIAFGALLPAALGLPFVDFDVGTAGSLYEPLFYGAASAPAYIPAVGTFFPTNGMGMLRRAANLAATAGARAMLSAIYYHPSLWVQRMVVKHKLPIRRPYIGPLLHLVNSNFALEPPRPVAPITKYAGPVLPRPAAPLPAGLEDWVSGAGPLGTVLISFGGTLAAPAAASRAVLRAAALVPEARFLWKLSAPEAAALGPELAAAPGNLRVAEWLPQNDLLGHLRVTAFVTQGGFLSMSEAAYHGKPIIGVPLIAGQGELIRFAVDQGRGILLRKGVLTRGDAARFASAVRAAASDPSYAAAAALARERLRAARAPYRKEAADWIEYAAALRNHGSFLHTQGQVMRWWEVACLDVAAATLLLLALPVWWVYGIWAAGRAAAGEDPEAEDDLVQVTLSFPPAAQLAAKQMQLGLPHAGAPAPRQGGVTAAAAEEEGEKEAEAAAVAAAAAAAVAAGEAGKERAEVAAQLQARLRARRPLEEQRPGADEAVHAQGSPRTPKKLS</sequence>
<dbReference type="PANTHER" id="PTHR48043:SF145">
    <property type="entry name" value="FI06409P-RELATED"/>
    <property type="match status" value="1"/>
</dbReference>
<dbReference type="AlphaFoldDB" id="A0A2V0P6T4"/>
<keyword evidence="2 5" id="KW-0808">Transferase</keyword>
<reference evidence="5 6" key="1">
    <citation type="journal article" date="2018" name="Sci. Rep.">
        <title>Raphidocelis subcapitata (=Pseudokirchneriella subcapitata) provides an insight into genome evolution and environmental adaptations in the Sphaeropleales.</title>
        <authorList>
            <person name="Suzuki S."/>
            <person name="Yamaguchi H."/>
            <person name="Nakajima N."/>
            <person name="Kawachi M."/>
        </authorList>
    </citation>
    <scope>NUCLEOTIDE SEQUENCE [LARGE SCALE GENOMIC DNA]</scope>
    <source>
        <strain evidence="5 6">NIES-35</strain>
    </source>
</reference>
<evidence type="ECO:0000313" key="6">
    <source>
        <dbReference type="Proteomes" id="UP000247498"/>
    </source>
</evidence>
<dbReference type="CDD" id="cd03784">
    <property type="entry name" value="GT1_Gtf-like"/>
    <property type="match status" value="1"/>
</dbReference>
<dbReference type="Gene3D" id="3.40.50.2000">
    <property type="entry name" value="Glycogen Phosphorylase B"/>
    <property type="match status" value="2"/>
</dbReference>